<sequence>MRTFAAPLYVTPSSETSGVSLNFLTDEELDILVNEPTKCLIKGDSADKNMKLMKEKVRSVATRWFARRPIIESERMLVVGPSKDVVDQLSEAMPEWIVRSAVAAYSTRTSKSEELKYERVRGLINANLTFCTLNPEDITNETMTLIADTIAARKSMVAGNSKQSEEKAGDGSEVKELPDNLKETQHTDADGMSEETETKLLELSMLLRYTESIFLPDQEKGREERLPAESNDNDLEAEALVSEMSKEKDVRSSCKKPSVHEDGNGGATALKISLKNERSAEASMPSAEMEVIQPLRCLTNGIGLASLLEMLSLTSQEKSISENEDTKEEVRKLHIPQLQAFQESKKKFDHVFVIGIQELYQNFYTLWFHDLCALHLGHAKGHFWLFSTEDALPGNLNEEFNSYPVKGYLYCNDCPINVRMKRTVASSFCTARIRLHNSNADPSDAEAQLELILSVVSRTRRNEPAEEWTWLYQAQEFIKRTYPDWGTEHPTRLVPPVRDFKEWIDSSKDDGEKAERTLMHRLYEMGRKLKIPMFITFNRDFSHTMKKKDVGGGLERTLEIGEQDLVLIHRDFGVIFIEVKNLQTKSTGKALANTVRRNIKLAKEQLEKDVNSLEAAMRECGVEDIHVSLPIVALTNVKRTDIGISSAETNIFICEEDCQSVATMERWWQEDILQSRHLQSLSTTAEVYLQLLAIYIAPVYVTPAYTARAKTQTLNFLTEDKLDILINGPKKFVFKGAAGTGKTWLLQEKIRNIVMSWFSLGPIEDRDEKILLVCAHLLLTEHLEKTLPDLLFTSVMATLSKWIDETEVEREKVRKILQKNIIICSLGIPESRLGVRHWEEDDAQDDQVSRVHEVIENDKLSVATLTSRMKYASWEILLYYNLLKISVATLQSEERGRWPQVVQIIHGYFQSFTPSILALRALAKGTRMMYIQETKNLHAHIGENPAIKYSLRGIMGRLGEFSARVVELPAITQQAFLKDLENILKNREPPFHHIFVDEAEDLCTFYDQYGSIVLRSLLKGGNGYFWQAYDPFHMAMPPNAVKSDLESAHPLYEVMRNPESVFEKWTGENLSQRRDISTLFNYEDPTYKKKEVRLGHKVRGPNVELFPDIPTSRLTETIQGVIGDNYGVGCKVGDIAILITDEADILVHADRLRKEMEEYLKDSSSSVLVASAGAVKGLEAPIVFLITNKRAKRISDYYLGASRCTSRLLEIELIASEEEDEAAVRAIFESPQNTLPDAAPQEAKDEVERILRIAFMGDKLMEGETETNDVCDRVPSGCVPGLLLCGDEDATPTCVHQGTPDVKVGNSSWVGEGCRLFVVGIPCLEKVFAKLDLDEFAKSQIFVAESYQLIESELSTRLFQSEIKAFQGEEYIVAILPYMPYVIFDFEVEDGSYYMKNVTREGFETKILSAASLKMNFTYRLMTAPENIWGLHWDETEQPTGIIATLLDGRAHIAMSGLLQTLELEEHVDFSYPVRSDCLSILTRPTPTIPLWKSVFKPLEPQVWGLVFLCGILSGLILCHLDNAWLRLRGWQRRKRLDQT</sequence>
<keyword evidence="4 14" id="KW-0812">Transmembrane</keyword>
<dbReference type="Gene3D" id="3.40.190.10">
    <property type="entry name" value="Periplasmic binding protein-like II"/>
    <property type="match status" value="1"/>
</dbReference>
<keyword evidence="5 14" id="KW-1133">Transmembrane helix</keyword>
<evidence type="ECO:0000313" key="16">
    <source>
        <dbReference type="EMBL" id="CAD7246729.1"/>
    </source>
</evidence>
<keyword evidence="8" id="KW-0675">Receptor</keyword>
<keyword evidence="6" id="KW-0406">Ion transport</keyword>
<evidence type="ECO:0000259" key="15">
    <source>
        <dbReference type="Pfam" id="PF10613"/>
    </source>
</evidence>
<dbReference type="PANTHER" id="PTHR42643:SF30">
    <property type="entry name" value="IONOTROPIC RECEPTOR 40A-RELATED"/>
    <property type="match status" value="1"/>
</dbReference>
<keyword evidence="12" id="KW-0175">Coiled coil</keyword>
<dbReference type="InterPro" id="IPR027417">
    <property type="entry name" value="P-loop_NTPase"/>
</dbReference>
<gene>
    <name evidence="16" type="ORF">DSTB1V02_LOCUS6575</name>
</gene>
<evidence type="ECO:0000256" key="1">
    <source>
        <dbReference type="ARBA" id="ARBA00004651"/>
    </source>
</evidence>
<feature type="region of interest" description="Disordered" evidence="13">
    <location>
        <begin position="243"/>
        <end position="267"/>
    </location>
</feature>
<evidence type="ECO:0000256" key="14">
    <source>
        <dbReference type="SAM" id="Phobius"/>
    </source>
</evidence>
<evidence type="ECO:0000256" key="4">
    <source>
        <dbReference type="ARBA" id="ARBA00022692"/>
    </source>
</evidence>
<dbReference type="PANTHER" id="PTHR42643">
    <property type="entry name" value="IONOTROPIC RECEPTOR 20A-RELATED"/>
    <property type="match status" value="1"/>
</dbReference>
<keyword evidence="9" id="KW-0325">Glycoprotein</keyword>
<feature type="transmembrane region" description="Helical" evidence="14">
    <location>
        <begin position="1503"/>
        <end position="1526"/>
    </location>
</feature>
<organism evidence="16">
    <name type="scientific">Darwinula stevensoni</name>
    <dbReference type="NCBI Taxonomy" id="69355"/>
    <lineage>
        <taxon>Eukaryota</taxon>
        <taxon>Metazoa</taxon>
        <taxon>Ecdysozoa</taxon>
        <taxon>Arthropoda</taxon>
        <taxon>Crustacea</taxon>
        <taxon>Oligostraca</taxon>
        <taxon>Ostracoda</taxon>
        <taxon>Podocopa</taxon>
        <taxon>Podocopida</taxon>
        <taxon>Darwinulocopina</taxon>
        <taxon>Darwinuloidea</taxon>
        <taxon>Darwinulidae</taxon>
        <taxon>Darwinula</taxon>
    </lineage>
</organism>
<evidence type="ECO:0000256" key="10">
    <source>
        <dbReference type="ARBA" id="ARBA00023286"/>
    </source>
</evidence>
<evidence type="ECO:0000256" key="2">
    <source>
        <dbReference type="ARBA" id="ARBA00022448"/>
    </source>
</evidence>
<keyword evidence="3" id="KW-1003">Cell membrane</keyword>
<dbReference type="EMBL" id="LR900739">
    <property type="protein sequence ID" value="CAD7246729.1"/>
    <property type="molecule type" value="Genomic_DNA"/>
</dbReference>
<evidence type="ECO:0000256" key="11">
    <source>
        <dbReference type="ARBA" id="ARBA00023303"/>
    </source>
</evidence>
<dbReference type="SUPFAM" id="SSF53850">
    <property type="entry name" value="Periplasmic binding protein-like II"/>
    <property type="match status" value="1"/>
</dbReference>
<dbReference type="Pfam" id="PF10613">
    <property type="entry name" value="Lig_chan-Glu_bd"/>
    <property type="match status" value="1"/>
</dbReference>
<feature type="coiled-coil region" evidence="12">
    <location>
        <begin position="596"/>
        <end position="623"/>
    </location>
</feature>
<evidence type="ECO:0000256" key="3">
    <source>
        <dbReference type="ARBA" id="ARBA00022475"/>
    </source>
</evidence>
<name>A0A7R9A3D9_9CRUS</name>
<dbReference type="OrthoDB" id="8177873at2759"/>
<evidence type="ECO:0000256" key="13">
    <source>
        <dbReference type="SAM" id="MobiDB-lite"/>
    </source>
</evidence>
<accession>A0A7R9A3D9</accession>
<keyword evidence="17" id="KW-1185">Reference proteome</keyword>
<dbReference type="Proteomes" id="UP000677054">
    <property type="component" value="Unassembled WGS sequence"/>
</dbReference>
<comment type="subcellular location">
    <subcellularLocation>
        <location evidence="1">Cell membrane</location>
        <topology evidence="1">Multi-pass membrane protein</topology>
    </subcellularLocation>
</comment>
<dbReference type="GO" id="GO:0015276">
    <property type="term" value="F:ligand-gated monoatomic ion channel activity"/>
    <property type="evidence" value="ECO:0007669"/>
    <property type="project" value="InterPro"/>
</dbReference>
<dbReference type="Gene3D" id="3.40.50.300">
    <property type="entry name" value="P-loop containing nucleotide triphosphate hydrolases"/>
    <property type="match status" value="1"/>
</dbReference>
<dbReference type="GO" id="GO:0005886">
    <property type="term" value="C:plasma membrane"/>
    <property type="evidence" value="ECO:0007669"/>
    <property type="project" value="UniProtKB-SubCell"/>
</dbReference>
<proteinExistence type="predicted"/>
<evidence type="ECO:0000313" key="17">
    <source>
        <dbReference type="Proteomes" id="UP000677054"/>
    </source>
</evidence>
<feature type="compositionally biased region" description="Basic and acidic residues" evidence="13">
    <location>
        <begin position="244"/>
        <end position="263"/>
    </location>
</feature>
<reference evidence="16" key="1">
    <citation type="submission" date="2020-11" db="EMBL/GenBank/DDBJ databases">
        <authorList>
            <person name="Tran Van P."/>
        </authorList>
    </citation>
    <scope>NUCLEOTIDE SEQUENCE</scope>
</reference>
<keyword evidence="10" id="KW-1071">Ligand-gated ion channel</keyword>
<feature type="domain" description="Ionotropic glutamate receptor L-glutamate and glycine-binding" evidence="15">
    <location>
        <begin position="1371"/>
        <end position="1484"/>
    </location>
</feature>
<evidence type="ECO:0000256" key="6">
    <source>
        <dbReference type="ARBA" id="ARBA00023065"/>
    </source>
</evidence>
<evidence type="ECO:0000256" key="7">
    <source>
        <dbReference type="ARBA" id="ARBA00023136"/>
    </source>
</evidence>
<feature type="region of interest" description="Disordered" evidence="13">
    <location>
        <begin position="157"/>
        <end position="195"/>
    </location>
</feature>
<evidence type="ECO:0000256" key="5">
    <source>
        <dbReference type="ARBA" id="ARBA00022989"/>
    </source>
</evidence>
<dbReference type="InterPro" id="IPR019594">
    <property type="entry name" value="Glu/Gly-bd"/>
</dbReference>
<evidence type="ECO:0000256" key="8">
    <source>
        <dbReference type="ARBA" id="ARBA00023170"/>
    </source>
</evidence>
<dbReference type="InterPro" id="IPR052192">
    <property type="entry name" value="Insect_Ionotropic_Sensory_Rcpt"/>
</dbReference>
<protein>
    <recommendedName>
        <fullName evidence="15">Ionotropic glutamate receptor L-glutamate and glycine-binding domain-containing protein</fullName>
    </recommendedName>
</protein>
<keyword evidence="2" id="KW-0813">Transport</keyword>
<feature type="compositionally biased region" description="Basic and acidic residues" evidence="13">
    <location>
        <begin position="163"/>
        <end position="189"/>
    </location>
</feature>
<evidence type="ECO:0000256" key="12">
    <source>
        <dbReference type="SAM" id="Coils"/>
    </source>
</evidence>
<dbReference type="SUPFAM" id="SSF52540">
    <property type="entry name" value="P-loop containing nucleoside triphosphate hydrolases"/>
    <property type="match status" value="1"/>
</dbReference>
<dbReference type="EMBL" id="CAJPEV010001222">
    <property type="protein sequence ID" value="CAG0891441.1"/>
    <property type="molecule type" value="Genomic_DNA"/>
</dbReference>
<keyword evidence="11" id="KW-0407">Ion channel</keyword>
<evidence type="ECO:0000256" key="9">
    <source>
        <dbReference type="ARBA" id="ARBA00023180"/>
    </source>
</evidence>
<keyword evidence="7 14" id="KW-0472">Membrane</keyword>